<dbReference type="EMBL" id="JXTC01000247">
    <property type="protein sequence ID" value="PON77127.1"/>
    <property type="molecule type" value="Genomic_DNA"/>
</dbReference>
<feature type="non-terminal residue" evidence="2">
    <location>
        <position position="1"/>
    </location>
</feature>
<comment type="caution">
    <text evidence="2">The sequence shown here is derived from an EMBL/GenBank/DDBJ whole genome shotgun (WGS) entry which is preliminary data.</text>
</comment>
<evidence type="ECO:0000256" key="1">
    <source>
        <dbReference type="SAM" id="MobiDB-lite"/>
    </source>
</evidence>
<dbReference type="InParanoid" id="A0A2P5DV20"/>
<feature type="region of interest" description="Disordered" evidence="1">
    <location>
        <begin position="1"/>
        <end position="70"/>
    </location>
</feature>
<keyword evidence="3" id="KW-1185">Reference proteome</keyword>
<proteinExistence type="predicted"/>
<organism evidence="2 3">
    <name type="scientific">Trema orientale</name>
    <name type="common">Charcoal tree</name>
    <name type="synonym">Celtis orientalis</name>
    <dbReference type="NCBI Taxonomy" id="63057"/>
    <lineage>
        <taxon>Eukaryota</taxon>
        <taxon>Viridiplantae</taxon>
        <taxon>Streptophyta</taxon>
        <taxon>Embryophyta</taxon>
        <taxon>Tracheophyta</taxon>
        <taxon>Spermatophyta</taxon>
        <taxon>Magnoliopsida</taxon>
        <taxon>eudicotyledons</taxon>
        <taxon>Gunneridae</taxon>
        <taxon>Pentapetalae</taxon>
        <taxon>rosids</taxon>
        <taxon>fabids</taxon>
        <taxon>Rosales</taxon>
        <taxon>Cannabaceae</taxon>
        <taxon>Trema</taxon>
    </lineage>
</organism>
<evidence type="ECO:0000313" key="2">
    <source>
        <dbReference type="EMBL" id="PON77127.1"/>
    </source>
</evidence>
<feature type="compositionally biased region" description="Basic residues" evidence="1">
    <location>
        <begin position="1"/>
        <end position="10"/>
    </location>
</feature>
<gene>
    <name evidence="2" type="ORF">TorRG33x02_240990</name>
</gene>
<dbReference type="AlphaFoldDB" id="A0A2P5DV20"/>
<sequence length="109" mass="12722">DTKALLKRRERPPDRPSTAPGRRLGISATKAPHRRRGRSSSGPFTAPVRRLGSRDTKAPMRRRGRSSTAPDKRLGIWGLLRHPEPRRFLWRRERPFKALKKRLERPFLL</sequence>
<accession>A0A2P5DV20</accession>
<evidence type="ECO:0000313" key="3">
    <source>
        <dbReference type="Proteomes" id="UP000237000"/>
    </source>
</evidence>
<dbReference type="OrthoDB" id="10534918at2759"/>
<dbReference type="Proteomes" id="UP000237000">
    <property type="component" value="Unassembled WGS sequence"/>
</dbReference>
<name>A0A2P5DV20_TREOI</name>
<reference evidence="3" key="1">
    <citation type="submission" date="2016-06" db="EMBL/GenBank/DDBJ databases">
        <title>Parallel loss of symbiosis genes in relatives of nitrogen-fixing non-legume Parasponia.</title>
        <authorList>
            <person name="Van Velzen R."/>
            <person name="Holmer R."/>
            <person name="Bu F."/>
            <person name="Rutten L."/>
            <person name="Van Zeijl A."/>
            <person name="Liu W."/>
            <person name="Santuari L."/>
            <person name="Cao Q."/>
            <person name="Sharma T."/>
            <person name="Shen D."/>
            <person name="Roswanjaya Y."/>
            <person name="Wardhani T."/>
            <person name="Kalhor M.S."/>
            <person name="Jansen J."/>
            <person name="Van den Hoogen J."/>
            <person name="Gungor B."/>
            <person name="Hartog M."/>
            <person name="Hontelez J."/>
            <person name="Verver J."/>
            <person name="Yang W.-C."/>
            <person name="Schijlen E."/>
            <person name="Repin R."/>
            <person name="Schilthuizen M."/>
            <person name="Schranz E."/>
            <person name="Heidstra R."/>
            <person name="Miyata K."/>
            <person name="Fedorova E."/>
            <person name="Kohlen W."/>
            <person name="Bisseling T."/>
            <person name="Smit S."/>
            <person name="Geurts R."/>
        </authorList>
    </citation>
    <scope>NUCLEOTIDE SEQUENCE [LARGE SCALE GENOMIC DNA]</scope>
    <source>
        <strain evidence="3">cv. RG33-2</strain>
    </source>
</reference>
<protein>
    <submittedName>
        <fullName evidence="2">Uncharacterized protein</fullName>
    </submittedName>
</protein>